<evidence type="ECO:0000256" key="6">
    <source>
        <dbReference type="ARBA" id="ARBA00023136"/>
    </source>
</evidence>
<dbReference type="EMBL" id="JBHUIY010000021">
    <property type="protein sequence ID" value="MFD2234396.1"/>
    <property type="molecule type" value="Genomic_DNA"/>
</dbReference>
<comment type="caution">
    <text evidence="15">The sequence shown here is derived from an EMBL/GenBank/DDBJ whole genome shotgun (WGS) entry which is preliminary data.</text>
</comment>
<keyword evidence="3" id="KW-0997">Cell inner membrane</keyword>
<evidence type="ECO:0000256" key="1">
    <source>
        <dbReference type="ARBA" id="ARBA00004429"/>
    </source>
</evidence>
<dbReference type="PANTHER" id="PTHR32089:SF112">
    <property type="entry name" value="LYSOZYME-LIKE PROTEIN-RELATED"/>
    <property type="match status" value="1"/>
</dbReference>
<sequence length="561" mass="59553">MAISVRITHKIMIIVGLSLSCVAVLVTLNLFSLHRAMVADRKMAVRQVVETAVSVVAFHYRQAQAGTESEEEAKRRARDAVRAMRFGQGDYLFIYNTNGVTEVHGTRQELEGRQRIDEKDADGFAFIRHQLDNAAKGGGYTSYRFTKTGGGDTLFEKISYEAPFAPWNWVLASGVYLDDIDAAFRAELYRVLGGLAVVLVVLLGATLMLGRGLTRPILALDGVMRRLADNDFSVTVPGADRPDEIGDMARAVEVFRENGLAMTKLRQESEAAEQRRAEQRAAEMRALADGVEREIKTVVDDVGAQVGQLQASAATLTQTARTTSDQSARAAEAAVAAGGGIEIVAAAAEELTASINAISQEMARTAEMNRRAIDEATRTREIANGLSGAASRIGDVVELITAIAGQTNLLALNATIEAARAGEAGKGFAVVAGEVKHLANQTAQATGEIGQQVTAIQTATREVVAAIETIGGTIDGLGQATATIASAVEEQGAATREIARNVQMAADGVGRTGQDLTLVREAAGHTDRESAEVGSVADDLLTRVQGLSTRMDGFIASVRRA</sequence>
<dbReference type="InterPro" id="IPR003660">
    <property type="entry name" value="HAMP_dom"/>
</dbReference>
<dbReference type="RefSeq" id="WP_377316571.1">
    <property type="nucleotide sequence ID" value="NZ_JBHUIY010000021.1"/>
</dbReference>
<dbReference type="SUPFAM" id="SSF58104">
    <property type="entry name" value="Methyl-accepting chemotaxis protein (MCP) signaling domain"/>
    <property type="match status" value="1"/>
</dbReference>
<organism evidence="15 16">
    <name type="scientific">Phaeospirillum tilakii</name>
    <dbReference type="NCBI Taxonomy" id="741673"/>
    <lineage>
        <taxon>Bacteria</taxon>
        <taxon>Pseudomonadati</taxon>
        <taxon>Pseudomonadota</taxon>
        <taxon>Alphaproteobacteria</taxon>
        <taxon>Rhodospirillales</taxon>
        <taxon>Rhodospirillaceae</taxon>
        <taxon>Phaeospirillum</taxon>
    </lineage>
</organism>
<name>A0ABW5CDT6_9PROT</name>
<accession>A0ABW5CDT6</accession>
<evidence type="ECO:0000256" key="8">
    <source>
        <dbReference type="ARBA" id="ARBA00029447"/>
    </source>
</evidence>
<dbReference type="InterPro" id="IPR004089">
    <property type="entry name" value="MCPsignal_dom"/>
</dbReference>
<evidence type="ECO:0000256" key="2">
    <source>
        <dbReference type="ARBA" id="ARBA00022475"/>
    </source>
</evidence>
<evidence type="ECO:0000256" key="9">
    <source>
        <dbReference type="PROSITE-ProRule" id="PRU00284"/>
    </source>
</evidence>
<keyword evidence="4 11" id="KW-0812">Transmembrane</keyword>
<evidence type="ECO:0000259" key="13">
    <source>
        <dbReference type="PROSITE" id="PS50192"/>
    </source>
</evidence>
<feature type="domain" description="HAMP" evidence="14">
    <location>
        <begin position="211"/>
        <end position="264"/>
    </location>
</feature>
<dbReference type="SMART" id="SM00304">
    <property type="entry name" value="HAMP"/>
    <property type="match status" value="1"/>
</dbReference>
<dbReference type="Pfam" id="PF17200">
    <property type="entry name" value="sCache_2"/>
    <property type="match status" value="1"/>
</dbReference>
<proteinExistence type="inferred from homology"/>
<dbReference type="Gene3D" id="3.30.450.20">
    <property type="entry name" value="PAS domain"/>
    <property type="match status" value="1"/>
</dbReference>
<feature type="transmembrane region" description="Helical" evidence="11">
    <location>
        <begin position="191"/>
        <end position="210"/>
    </location>
</feature>
<gene>
    <name evidence="15" type="ORF">ACFSNB_11325</name>
</gene>
<keyword evidence="7 9" id="KW-0807">Transducer</keyword>
<evidence type="ECO:0000256" key="11">
    <source>
        <dbReference type="SAM" id="Phobius"/>
    </source>
</evidence>
<feature type="domain" description="T-SNARE coiled-coil homology" evidence="13">
    <location>
        <begin position="457"/>
        <end position="519"/>
    </location>
</feature>
<evidence type="ECO:0000256" key="3">
    <source>
        <dbReference type="ARBA" id="ARBA00022519"/>
    </source>
</evidence>
<dbReference type="InterPro" id="IPR033480">
    <property type="entry name" value="sCache_2"/>
</dbReference>
<comment type="similarity">
    <text evidence="8">Belongs to the methyl-accepting chemotaxis (MCP) protein family.</text>
</comment>
<evidence type="ECO:0000313" key="15">
    <source>
        <dbReference type="EMBL" id="MFD2234396.1"/>
    </source>
</evidence>
<comment type="subcellular location">
    <subcellularLocation>
        <location evidence="1">Cell inner membrane</location>
        <topology evidence="1">Multi-pass membrane protein</topology>
    </subcellularLocation>
</comment>
<dbReference type="PRINTS" id="PR00260">
    <property type="entry name" value="CHEMTRNSDUCR"/>
</dbReference>
<keyword evidence="5 11" id="KW-1133">Transmembrane helix</keyword>
<dbReference type="Gene3D" id="1.10.8.500">
    <property type="entry name" value="HAMP domain in histidine kinase"/>
    <property type="match status" value="1"/>
</dbReference>
<evidence type="ECO:0000256" key="4">
    <source>
        <dbReference type="ARBA" id="ARBA00022692"/>
    </source>
</evidence>
<dbReference type="Proteomes" id="UP001597296">
    <property type="component" value="Unassembled WGS sequence"/>
</dbReference>
<dbReference type="Gene3D" id="1.10.287.950">
    <property type="entry name" value="Methyl-accepting chemotaxis protein"/>
    <property type="match status" value="1"/>
</dbReference>
<evidence type="ECO:0000259" key="14">
    <source>
        <dbReference type="PROSITE" id="PS50885"/>
    </source>
</evidence>
<evidence type="ECO:0000313" key="16">
    <source>
        <dbReference type="Proteomes" id="UP001597296"/>
    </source>
</evidence>
<dbReference type="InterPro" id="IPR000727">
    <property type="entry name" value="T_SNARE_dom"/>
</dbReference>
<keyword evidence="6 11" id="KW-0472">Membrane</keyword>
<dbReference type="SMART" id="SM00283">
    <property type="entry name" value="MA"/>
    <property type="match status" value="1"/>
</dbReference>
<keyword evidence="10" id="KW-0175">Coiled coil</keyword>
<dbReference type="Pfam" id="PF00672">
    <property type="entry name" value="HAMP"/>
    <property type="match status" value="1"/>
</dbReference>
<dbReference type="InterPro" id="IPR004090">
    <property type="entry name" value="Chemotax_Me-accpt_rcpt"/>
</dbReference>
<dbReference type="PANTHER" id="PTHR32089">
    <property type="entry name" value="METHYL-ACCEPTING CHEMOTAXIS PROTEIN MCPB"/>
    <property type="match status" value="1"/>
</dbReference>
<evidence type="ECO:0000259" key="12">
    <source>
        <dbReference type="PROSITE" id="PS50111"/>
    </source>
</evidence>
<evidence type="ECO:0000256" key="5">
    <source>
        <dbReference type="ARBA" id="ARBA00022989"/>
    </source>
</evidence>
<protein>
    <submittedName>
        <fullName evidence="15">Methyl-accepting chemotaxis protein</fullName>
    </submittedName>
</protein>
<dbReference type="PROSITE" id="PS50192">
    <property type="entry name" value="T_SNARE"/>
    <property type="match status" value="1"/>
</dbReference>
<feature type="coiled-coil region" evidence="10">
    <location>
        <begin position="262"/>
        <end position="294"/>
    </location>
</feature>
<keyword evidence="2" id="KW-1003">Cell membrane</keyword>
<dbReference type="Pfam" id="PF00015">
    <property type="entry name" value="MCPsignal"/>
    <property type="match status" value="1"/>
</dbReference>
<dbReference type="PROSITE" id="PS51257">
    <property type="entry name" value="PROKAR_LIPOPROTEIN"/>
    <property type="match status" value="1"/>
</dbReference>
<dbReference type="SMART" id="SM01049">
    <property type="entry name" value="Cache_2"/>
    <property type="match status" value="1"/>
</dbReference>
<dbReference type="CDD" id="cd06225">
    <property type="entry name" value="HAMP"/>
    <property type="match status" value="1"/>
</dbReference>
<keyword evidence="16" id="KW-1185">Reference proteome</keyword>
<reference evidence="16" key="1">
    <citation type="journal article" date="2019" name="Int. J. Syst. Evol. Microbiol.">
        <title>The Global Catalogue of Microorganisms (GCM) 10K type strain sequencing project: providing services to taxonomists for standard genome sequencing and annotation.</title>
        <authorList>
            <consortium name="The Broad Institute Genomics Platform"/>
            <consortium name="The Broad Institute Genome Sequencing Center for Infectious Disease"/>
            <person name="Wu L."/>
            <person name="Ma J."/>
        </authorList>
    </citation>
    <scope>NUCLEOTIDE SEQUENCE [LARGE SCALE GENOMIC DNA]</scope>
    <source>
        <strain evidence="16">KCTC 15012</strain>
    </source>
</reference>
<evidence type="ECO:0000256" key="7">
    <source>
        <dbReference type="ARBA" id="ARBA00023224"/>
    </source>
</evidence>
<evidence type="ECO:0000256" key="10">
    <source>
        <dbReference type="SAM" id="Coils"/>
    </source>
</evidence>
<dbReference type="PROSITE" id="PS50885">
    <property type="entry name" value="HAMP"/>
    <property type="match status" value="1"/>
</dbReference>
<feature type="transmembrane region" description="Helical" evidence="11">
    <location>
        <begin position="12"/>
        <end position="33"/>
    </location>
</feature>
<feature type="domain" description="Methyl-accepting transducer" evidence="12">
    <location>
        <begin position="280"/>
        <end position="537"/>
    </location>
</feature>
<dbReference type="PROSITE" id="PS50111">
    <property type="entry name" value="CHEMOTAXIS_TRANSDUC_2"/>
    <property type="match status" value="1"/>
</dbReference>